<evidence type="ECO:0000313" key="6">
    <source>
        <dbReference type="EMBL" id="KAL1497350.1"/>
    </source>
</evidence>
<comment type="caution">
    <text evidence="4">The sequence shown here is derived from an EMBL/GenBank/DDBJ whole genome shotgun (WGS) entry which is preliminary data.</text>
</comment>
<dbReference type="EMBL" id="JBDJPC010000012">
    <property type="protein sequence ID" value="KAL1489079.1"/>
    <property type="molecule type" value="Genomic_DNA"/>
</dbReference>
<dbReference type="Proteomes" id="UP001566132">
    <property type="component" value="Unassembled WGS sequence"/>
</dbReference>
<evidence type="ECO:0000313" key="2">
    <source>
        <dbReference type="EMBL" id="KAL1488187.1"/>
    </source>
</evidence>
<dbReference type="EMBL" id="JBDJPC010000011">
    <property type="protein sequence ID" value="KAL1489550.1"/>
    <property type="molecule type" value="Genomic_DNA"/>
</dbReference>
<evidence type="ECO:0000313" key="8">
    <source>
        <dbReference type="Proteomes" id="UP001566132"/>
    </source>
</evidence>
<evidence type="ECO:0000313" key="1">
    <source>
        <dbReference type="EMBL" id="KAL1487567.1"/>
    </source>
</evidence>
<evidence type="ECO:0000313" key="3">
    <source>
        <dbReference type="EMBL" id="KAL1489079.1"/>
    </source>
</evidence>
<dbReference type="EMBL" id="JBDJPC010000002">
    <property type="protein sequence ID" value="KAL1513634.1"/>
    <property type="molecule type" value="Genomic_DNA"/>
</dbReference>
<evidence type="ECO:0000313" key="4">
    <source>
        <dbReference type="EMBL" id="KAL1489550.1"/>
    </source>
</evidence>
<dbReference type="EMBL" id="JBDJPC010000015">
    <property type="protein sequence ID" value="KAL1488187.1"/>
    <property type="molecule type" value="Genomic_DNA"/>
</dbReference>
<reference evidence="4 8" key="1">
    <citation type="submission" date="2024-05" db="EMBL/GenBank/DDBJ databases">
        <title>Genetic variation in Jamaican populations of the coffee berry borer (Hypothenemus hampei).</title>
        <authorList>
            <person name="Errbii M."/>
            <person name="Myrie A."/>
        </authorList>
    </citation>
    <scope>NUCLEOTIDE SEQUENCE [LARGE SCALE GENOMIC DNA]</scope>
    <source>
        <strain evidence="4">JA-Hopewell-2020-01-JO</strain>
        <tissue evidence="4">Whole body</tissue>
    </source>
</reference>
<evidence type="ECO:0000313" key="5">
    <source>
        <dbReference type="EMBL" id="KAL1490200.1"/>
    </source>
</evidence>
<evidence type="ECO:0000313" key="7">
    <source>
        <dbReference type="EMBL" id="KAL1513634.1"/>
    </source>
</evidence>
<organism evidence="4 8">
    <name type="scientific">Hypothenemus hampei</name>
    <name type="common">Coffee berry borer</name>
    <dbReference type="NCBI Taxonomy" id="57062"/>
    <lineage>
        <taxon>Eukaryota</taxon>
        <taxon>Metazoa</taxon>
        <taxon>Ecdysozoa</taxon>
        <taxon>Arthropoda</taxon>
        <taxon>Hexapoda</taxon>
        <taxon>Insecta</taxon>
        <taxon>Pterygota</taxon>
        <taxon>Neoptera</taxon>
        <taxon>Endopterygota</taxon>
        <taxon>Coleoptera</taxon>
        <taxon>Polyphaga</taxon>
        <taxon>Cucujiformia</taxon>
        <taxon>Curculionidae</taxon>
        <taxon>Scolytinae</taxon>
        <taxon>Hypothenemus</taxon>
    </lineage>
</organism>
<dbReference type="EMBL" id="JBDJPC010000010">
    <property type="protein sequence ID" value="KAL1490200.1"/>
    <property type="molecule type" value="Genomic_DNA"/>
</dbReference>
<protein>
    <submittedName>
        <fullName evidence="4">Uncharacterized protein</fullName>
    </submittedName>
</protein>
<dbReference type="AlphaFoldDB" id="A0ABD1E5C7"/>
<name>A0ABD1E5C7_HYPHA</name>
<dbReference type="EMBL" id="JBDJPC010000028">
    <property type="protein sequence ID" value="KAL1487567.1"/>
    <property type="molecule type" value="Genomic_DNA"/>
</dbReference>
<keyword evidence="8" id="KW-1185">Reference proteome</keyword>
<sequence>MTSIENIIERVGRNICLYQEHTVPLRDFSDEDLEYFPVSYLEKYVSSIELQQIWYKLPEKHKRNPVLRLNLPCLKHFNNNKTEGATQFDGPAPPIKFCTACKIN</sequence>
<dbReference type="EMBL" id="JBDJPC010000006">
    <property type="protein sequence ID" value="KAL1497350.1"/>
    <property type="molecule type" value="Genomic_DNA"/>
</dbReference>
<gene>
    <name evidence="7" type="ORF">ABEB36_003023</name>
    <name evidence="6" type="ORF">ABEB36_008332</name>
    <name evidence="5" type="ORF">ABEB36_012932</name>
    <name evidence="4" type="ORF">ABEB36_013503</name>
    <name evidence="3" type="ORF">ABEB36_014024</name>
    <name evidence="2" type="ORF">ABEB36_015144</name>
    <name evidence="1" type="ORF">ABEB36_015767</name>
</gene>
<accession>A0ABD1E5C7</accession>
<proteinExistence type="predicted"/>